<dbReference type="InterPro" id="IPR038029">
    <property type="entry name" value="GbiG_N_sf"/>
</dbReference>
<dbReference type="Gene3D" id="3.30.420.180">
    <property type="entry name" value="CobE/GbiG C-terminal domain"/>
    <property type="match status" value="1"/>
</dbReference>
<evidence type="ECO:0000259" key="3">
    <source>
        <dbReference type="Pfam" id="PF11761"/>
    </source>
</evidence>
<organism evidence="4 7">
    <name type="scientific">Malaciobacter marinus</name>
    <dbReference type="NCBI Taxonomy" id="505249"/>
    <lineage>
        <taxon>Bacteria</taxon>
        <taxon>Pseudomonadati</taxon>
        <taxon>Campylobacterota</taxon>
        <taxon>Epsilonproteobacteria</taxon>
        <taxon>Campylobacterales</taxon>
        <taxon>Arcobacteraceae</taxon>
        <taxon>Malaciobacter</taxon>
    </lineage>
</organism>
<reference evidence="6" key="1">
    <citation type="submission" date="2017-09" db="EMBL/GenBank/DDBJ databases">
        <title>Arcobacter canalis sp. nov., a new species isolated from a water canal contaminated with urban sewage.</title>
        <authorList>
            <person name="Perez-Cataluna A."/>
            <person name="Salas-Masso N."/>
            <person name="Figueras M.J."/>
        </authorList>
    </citation>
    <scope>NUCLEOTIDE SEQUENCE [LARGE SCALE GENOMIC DNA]</scope>
    <source>
        <strain evidence="6">CECT 7727</strain>
    </source>
</reference>
<dbReference type="KEGG" id="amar:AMRN_1503"/>
<reference evidence="5" key="2">
    <citation type="submission" date="2017-09" db="EMBL/GenBank/DDBJ databases">
        <authorList>
            <person name="Perez-Cataluna A."/>
            <person name="Figueras M.J."/>
            <person name="Salas-Masso N."/>
        </authorList>
    </citation>
    <scope>NUCLEOTIDE SEQUENCE</scope>
    <source>
        <strain evidence="5">CECT 7727</strain>
    </source>
</reference>
<evidence type="ECO:0000313" key="6">
    <source>
        <dbReference type="Proteomes" id="UP000224740"/>
    </source>
</evidence>
<dbReference type="EC" id="3.7.1.12" evidence="4"/>
<proteinExistence type="predicted"/>
<dbReference type="EMBL" id="NXAO01000046">
    <property type="protein sequence ID" value="PHO14899.1"/>
    <property type="molecule type" value="Genomic_DNA"/>
</dbReference>
<dbReference type="InterPro" id="IPR002750">
    <property type="entry name" value="CobE/GbiG_C"/>
</dbReference>
<evidence type="ECO:0000313" key="7">
    <source>
        <dbReference type="Proteomes" id="UP000264693"/>
    </source>
</evidence>
<gene>
    <name evidence="4" type="primary">cbiG</name>
    <name evidence="4" type="ORF">AMRN_1503</name>
    <name evidence="5" type="ORF">CPH92_09960</name>
</gene>
<dbReference type="Gene3D" id="3.40.50.11220">
    <property type="match status" value="1"/>
</dbReference>
<reference evidence="4 7" key="3">
    <citation type="submission" date="2018-08" db="EMBL/GenBank/DDBJ databases">
        <title>Complete genome of the Arcobacter marinus type strain JCM 15502.</title>
        <authorList>
            <person name="Miller W.G."/>
            <person name="Yee E."/>
            <person name="Huynh S."/>
            <person name="Parker C.T."/>
        </authorList>
    </citation>
    <scope>NUCLEOTIDE SEQUENCE [LARGE SCALE GENOMIC DNA]</scope>
    <source>
        <strain evidence="4 7">JCM 15502</strain>
    </source>
</reference>
<dbReference type="AlphaFoldDB" id="A0A347TKW0"/>
<evidence type="ECO:0000313" key="4">
    <source>
        <dbReference type="EMBL" id="AXX87238.1"/>
    </source>
</evidence>
<dbReference type="Pfam" id="PF11761">
    <property type="entry name" value="CbiG_mid"/>
    <property type="match status" value="1"/>
</dbReference>
<dbReference type="Pfam" id="PF01890">
    <property type="entry name" value="CbiG_C"/>
    <property type="match status" value="1"/>
</dbReference>
<dbReference type="InterPro" id="IPR021744">
    <property type="entry name" value="CbiG_N"/>
</dbReference>
<keyword evidence="6" id="KW-1185">Reference proteome</keyword>
<accession>A0A347TKW0</accession>
<evidence type="ECO:0000313" key="5">
    <source>
        <dbReference type="EMBL" id="PHO14899.1"/>
    </source>
</evidence>
<evidence type="ECO:0000259" key="2">
    <source>
        <dbReference type="Pfam" id="PF11760"/>
    </source>
</evidence>
<feature type="domain" description="CobE/GbiG C-terminal" evidence="1">
    <location>
        <begin position="221"/>
        <end position="336"/>
    </location>
</feature>
<dbReference type="GO" id="GO:0009236">
    <property type="term" value="P:cobalamin biosynthetic process"/>
    <property type="evidence" value="ECO:0007669"/>
    <property type="project" value="InterPro"/>
</dbReference>
<sequence>MSNKLKIAVVSINQPSLNSACELLKYLDDFEVDVYGKKDLNHNLSNLIIYEKIDTVLENAWKKYDAIICILAMGIVVRKIAPFLKNKATDPAIIVMSMDLSKIIPLLSGHIGGANELSDLIASRIKGCINFISTATDQTNTFAFDIFAKKNNFEIQNLQCLAKISNALLNNKEVEVKTYKSIFETIPDKTNLKRVDEQSLELCVNITPFSNKNLTLKPKVYLGMGCNKNTTFQEIEKAFLCFLDKYNLSKHQIENIASFEAKADEVGLLEFASKYSFDIKFYNKEQINSLQADFSPSQATKFFNLKGVAEPSAILLSKYKELILKKEVYNKKITIAGAI</sequence>
<dbReference type="InterPro" id="IPR021745">
    <property type="entry name" value="CbiG_mid"/>
</dbReference>
<dbReference type="Proteomes" id="UP000264693">
    <property type="component" value="Chromosome"/>
</dbReference>
<dbReference type="PANTHER" id="PTHR37477">
    <property type="entry name" value="COBALT-PRECORRIN-5A HYDROLASE"/>
    <property type="match status" value="1"/>
</dbReference>
<dbReference type="InterPro" id="IPR052553">
    <property type="entry name" value="CbiG_hydrolase"/>
</dbReference>
<dbReference type="InterPro" id="IPR036518">
    <property type="entry name" value="CobE/GbiG_C_sf"/>
</dbReference>
<dbReference type="Proteomes" id="UP000224740">
    <property type="component" value="Unassembled WGS sequence"/>
</dbReference>
<dbReference type="EMBL" id="CP032101">
    <property type="protein sequence ID" value="AXX87238.1"/>
    <property type="molecule type" value="Genomic_DNA"/>
</dbReference>
<dbReference type="RefSeq" id="WP_099311570.1">
    <property type="nucleotide sequence ID" value="NZ_CP032101.1"/>
</dbReference>
<evidence type="ECO:0000259" key="1">
    <source>
        <dbReference type="Pfam" id="PF01890"/>
    </source>
</evidence>
<dbReference type="PANTHER" id="PTHR37477:SF1">
    <property type="entry name" value="COBALT-PRECORRIN-5A HYDROLASE"/>
    <property type="match status" value="1"/>
</dbReference>
<dbReference type="GO" id="GO:0043779">
    <property type="term" value="F:cobalt-precorrin-5A acetaldehyde-lyase activity"/>
    <property type="evidence" value="ECO:0007669"/>
    <property type="project" value="UniProtKB-EC"/>
</dbReference>
<feature type="domain" description="Cobalamin synthesis G N-terminal" evidence="2">
    <location>
        <begin position="56"/>
        <end position="137"/>
    </location>
</feature>
<dbReference type="Pfam" id="PF11760">
    <property type="entry name" value="CbiG_N"/>
    <property type="match status" value="1"/>
</dbReference>
<feature type="domain" description="Cobalamin biosynthesis central region" evidence="3">
    <location>
        <begin position="143"/>
        <end position="211"/>
    </location>
</feature>
<dbReference type="SUPFAM" id="SSF159664">
    <property type="entry name" value="CobE/GbiG C-terminal domain-like"/>
    <property type="match status" value="1"/>
</dbReference>
<protein>
    <submittedName>
        <fullName evidence="5">Cobalamin biosynthesis protein CbiG</fullName>
    </submittedName>
    <submittedName>
        <fullName evidence="4">Cobalt-precorrin 5A hydrolase</fullName>
        <ecNumber evidence="4">3.7.1.12</ecNumber>
    </submittedName>
</protein>
<dbReference type="SUPFAM" id="SSF159672">
    <property type="entry name" value="CbiG N-terminal domain-like"/>
    <property type="match status" value="1"/>
</dbReference>
<keyword evidence="4" id="KW-0378">Hydrolase</keyword>
<name>A0A347TKW0_9BACT</name>